<comment type="caution">
    <text evidence="2">The sequence shown here is derived from an EMBL/GenBank/DDBJ whole genome shotgun (WGS) entry which is preliminary data.</text>
</comment>
<dbReference type="EMBL" id="JAFKMR010000013">
    <property type="protein sequence ID" value="MBN8743683.1"/>
    <property type="molecule type" value="Genomic_DNA"/>
</dbReference>
<dbReference type="RefSeq" id="WP_276728767.1">
    <property type="nucleotide sequence ID" value="NZ_JAFKMR010000013.1"/>
</dbReference>
<reference evidence="2" key="1">
    <citation type="submission" date="2021-02" db="EMBL/GenBank/DDBJ databases">
        <title>Thiocyanate and organic carbon inputs drive convergent selection for specific autotrophic Afipia and Thiobacillus strains within complex microbiomes.</title>
        <authorList>
            <person name="Huddy R.J."/>
            <person name="Sachdeva R."/>
            <person name="Kadzinga F."/>
            <person name="Kantor R.S."/>
            <person name="Harrison S.T.L."/>
            <person name="Banfield J.F."/>
        </authorList>
    </citation>
    <scope>NUCLEOTIDE SEQUENCE</scope>
    <source>
        <strain evidence="2">SCN18_13_7_16_R3_B_64_19</strain>
    </source>
</reference>
<name>A0A8I1MWN6_THIA3</name>
<sequence length="45" mass="5099">MPKGQQRTNKEVKKPKADKSPPKPISPDAVRPEIVTLVPDRHKKK</sequence>
<dbReference type="AlphaFoldDB" id="A0A8I1MWN6"/>
<evidence type="ECO:0000256" key="1">
    <source>
        <dbReference type="SAM" id="MobiDB-lite"/>
    </source>
</evidence>
<evidence type="ECO:0000313" key="2">
    <source>
        <dbReference type="EMBL" id="MBN8743683.1"/>
    </source>
</evidence>
<dbReference type="Proteomes" id="UP000664800">
    <property type="component" value="Unassembled WGS sequence"/>
</dbReference>
<protein>
    <submittedName>
        <fullName evidence="2">Uncharacterized protein</fullName>
    </submittedName>
</protein>
<accession>A0A8I1MWN6</accession>
<evidence type="ECO:0000313" key="3">
    <source>
        <dbReference type="Proteomes" id="UP000664800"/>
    </source>
</evidence>
<proteinExistence type="predicted"/>
<feature type="compositionally biased region" description="Basic and acidic residues" evidence="1">
    <location>
        <begin position="8"/>
        <end position="21"/>
    </location>
</feature>
<gene>
    <name evidence="2" type="ORF">J0I24_05180</name>
</gene>
<organism evidence="2 3">
    <name type="scientific">Thiomonas arsenitoxydans (strain DSM 22701 / CIP 110005 / 3As)</name>
    <dbReference type="NCBI Taxonomy" id="426114"/>
    <lineage>
        <taxon>Bacteria</taxon>
        <taxon>Pseudomonadati</taxon>
        <taxon>Pseudomonadota</taxon>
        <taxon>Betaproteobacteria</taxon>
        <taxon>Burkholderiales</taxon>
        <taxon>Thiomonas</taxon>
    </lineage>
</organism>
<feature type="region of interest" description="Disordered" evidence="1">
    <location>
        <begin position="1"/>
        <end position="45"/>
    </location>
</feature>